<dbReference type="PANTHER" id="PTHR36849:SF1">
    <property type="entry name" value="CYTOPLASMIC PROTEIN"/>
    <property type="match status" value="1"/>
</dbReference>
<evidence type="ECO:0000313" key="1">
    <source>
        <dbReference type="EMBL" id="MDP5225660.1"/>
    </source>
</evidence>
<dbReference type="Pfam" id="PF22752">
    <property type="entry name" value="DUF488-N3i"/>
    <property type="match status" value="1"/>
</dbReference>
<name>A0ABT9IJ82_9MICC</name>
<dbReference type="PANTHER" id="PTHR36849">
    <property type="entry name" value="CYTOPLASMIC PROTEIN-RELATED"/>
    <property type="match status" value="1"/>
</dbReference>
<accession>A0ABT9IJ82</accession>
<gene>
    <name evidence="1" type="ORF">Q9R02_00630</name>
</gene>
<proteinExistence type="predicted"/>
<dbReference type="EMBL" id="JAVALS010000001">
    <property type="protein sequence ID" value="MDP5225660.1"/>
    <property type="molecule type" value="Genomic_DNA"/>
</dbReference>
<reference evidence="1 2" key="1">
    <citation type="submission" date="2023-08" db="EMBL/GenBank/DDBJ databases">
        <title>Arthrobacter horti sp. nov., isolated from forest soil.</title>
        <authorList>
            <person name="Park M."/>
        </authorList>
    </citation>
    <scope>NUCLEOTIDE SEQUENCE [LARGE SCALE GENOMIC DNA]</scope>
    <source>
        <strain evidence="1 2">YJM1</strain>
    </source>
</reference>
<dbReference type="InterPro" id="IPR052552">
    <property type="entry name" value="YeaO-like"/>
</dbReference>
<keyword evidence="2" id="KW-1185">Reference proteome</keyword>
<dbReference type="Proteomes" id="UP001232725">
    <property type="component" value="Unassembled WGS sequence"/>
</dbReference>
<comment type="caution">
    <text evidence="1">The sequence shown here is derived from an EMBL/GenBank/DDBJ whole genome shotgun (WGS) entry which is preliminary data.</text>
</comment>
<evidence type="ECO:0000313" key="2">
    <source>
        <dbReference type="Proteomes" id="UP001232725"/>
    </source>
</evidence>
<sequence length="124" mass="14032">MGTQTQGTLSIARIYDEVLEGPYRVLVDRLWPRGVTKERAALDEWLKDIAPSPGLRKDFDHMESRFAAFAAAYRSELDGHHEPVEHVLDLLRSGTDVVLLYAAKDRDVNHATVLRNYLEGRLTG</sequence>
<protein>
    <submittedName>
        <fullName evidence="1">DUF488 family protein</fullName>
    </submittedName>
</protein>
<organism evidence="1 2">
    <name type="scientific">Arthrobacter horti</name>
    <dbReference type="NCBI Taxonomy" id="3068273"/>
    <lineage>
        <taxon>Bacteria</taxon>
        <taxon>Bacillati</taxon>
        <taxon>Actinomycetota</taxon>
        <taxon>Actinomycetes</taxon>
        <taxon>Micrococcales</taxon>
        <taxon>Micrococcaceae</taxon>
        <taxon>Arthrobacter</taxon>
    </lineage>
</organism>
<dbReference type="RefSeq" id="WP_305994704.1">
    <property type="nucleotide sequence ID" value="NZ_JAVALS010000001.1"/>
</dbReference>